<organism evidence="1 2">
    <name type="scientific">Larinioides sclopetarius</name>
    <dbReference type="NCBI Taxonomy" id="280406"/>
    <lineage>
        <taxon>Eukaryota</taxon>
        <taxon>Metazoa</taxon>
        <taxon>Ecdysozoa</taxon>
        <taxon>Arthropoda</taxon>
        <taxon>Chelicerata</taxon>
        <taxon>Arachnida</taxon>
        <taxon>Araneae</taxon>
        <taxon>Araneomorphae</taxon>
        <taxon>Entelegynae</taxon>
        <taxon>Araneoidea</taxon>
        <taxon>Araneidae</taxon>
        <taxon>Larinioides</taxon>
    </lineage>
</organism>
<evidence type="ECO:0000313" key="2">
    <source>
        <dbReference type="Proteomes" id="UP001497382"/>
    </source>
</evidence>
<keyword evidence="2" id="KW-1185">Reference proteome</keyword>
<sequence>MVKLSTPSFKIVKIFADETLFRRPDIKWSMTMGNFPPFRRC</sequence>
<protein>
    <submittedName>
        <fullName evidence="1">Uncharacterized protein</fullName>
    </submittedName>
</protein>
<comment type="caution">
    <text evidence="1">The sequence shown here is derived from an EMBL/GenBank/DDBJ whole genome shotgun (WGS) entry which is preliminary data.</text>
</comment>
<evidence type="ECO:0000313" key="1">
    <source>
        <dbReference type="EMBL" id="CAL1270810.1"/>
    </source>
</evidence>
<reference evidence="1 2" key="1">
    <citation type="submission" date="2024-04" db="EMBL/GenBank/DDBJ databases">
        <authorList>
            <person name="Rising A."/>
            <person name="Reimegard J."/>
            <person name="Sonavane S."/>
            <person name="Akerstrom W."/>
            <person name="Nylinder S."/>
            <person name="Hedman E."/>
            <person name="Kallberg Y."/>
        </authorList>
    </citation>
    <scope>NUCLEOTIDE SEQUENCE [LARGE SCALE GENOMIC DNA]</scope>
</reference>
<gene>
    <name evidence="1" type="ORF">LARSCL_LOCUS5498</name>
</gene>
<dbReference type="Proteomes" id="UP001497382">
    <property type="component" value="Unassembled WGS sequence"/>
</dbReference>
<accession>A0AAV1ZGR4</accession>
<name>A0AAV1ZGR4_9ARAC</name>
<proteinExistence type="predicted"/>
<dbReference type="EMBL" id="CAXIEN010000050">
    <property type="protein sequence ID" value="CAL1270810.1"/>
    <property type="molecule type" value="Genomic_DNA"/>
</dbReference>
<dbReference type="AlphaFoldDB" id="A0AAV1ZGR4"/>
<feature type="non-terminal residue" evidence="1">
    <location>
        <position position="41"/>
    </location>
</feature>